<dbReference type="Proteomes" id="UP000318437">
    <property type="component" value="Unassembled WGS sequence"/>
</dbReference>
<feature type="active site" description="Proton acceptor" evidence="7">
    <location>
        <position position="96"/>
    </location>
</feature>
<dbReference type="Pfam" id="PF04476">
    <property type="entry name" value="4HFCP_synth"/>
    <property type="match status" value="1"/>
</dbReference>
<evidence type="ECO:0000256" key="1">
    <source>
        <dbReference type="ARBA" id="ARBA00003810"/>
    </source>
</evidence>
<feature type="active site" description="Schiff-base intermediate with substrate" evidence="7">
    <location>
        <position position="40"/>
    </location>
</feature>
<comment type="caution">
    <text evidence="8">The sequence shown here is derived from an EMBL/GenBank/DDBJ whole genome shotgun (WGS) entry which is preliminary data.</text>
</comment>
<evidence type="ECO:0000313" key="8">
    <source>
        <dbReference type="EMBL" id="TWU24598.1"/>
    </source>
</evidence>
<dbReference type="RefSeq" id="WP_146451831.1">
    <property type="nucleotide sequence ID" value="NZ_SJPS01000005.1"/>
</dbReference>
<evidence type="ECO:0000256" key="6">
    <source>
        <dbReference type="ARBA" id="ARBA00047628"/>
    </source>
</evidence>
<keyword evidence="3" id="KW-0456">Lyase</keyword>
<sequence>MSRLDEIIGRGRRPRLLVSVRDESELEDAISGGADWIDFKEPDEGALGPVSVEMASRMVEAINERTPISAALGELVDWQNSPSQRILTVQGIGVVKLGLAGLASERNWEAMWLDFNQHAFDQGKQLAAVVYADWQRAVAPQPDAVLAMAIRAGAKYVLIDTWDKKSCSTMSCFSPGELEQFVSQINRSGMATVLAGSLQLADVPSATEMGADIIAVRGAACEGLRTNKINPDSVRAIREALDLATSADFTVTIDQ</sequence>
<dbReference type="EMBL" id="SJPS01000005">
    <property type="protein sequence ID" value="TWU24598.1"/>
    <property type="molecule type" value="Genomic_DNA"/>
</dbReference>
<proteinExistence type="predicted"/>
<organism evidence="8 9">
    <name type="scientific">Bythopirellula polymerisocia</name>
    <dbReference type="NCBI Taxonomy" id="2528003"/>
    <lineage>
        <taxon>Bacteria</taxon>
        <taxon>Pseudomonadati</taxon>
        <taxon>Planctomycetota</taxon>
        <taxon>Planctomycetia</taxon>
        <taxon>Pirellulales</taxon>
        <taxon>Lacipirellulaceae</taxon>
        <taxon>Bythopirellula</taxon>
    </lineage>
</organism>
<evidence type="ECO:0000256" key="2">
    <source>
        <dbReference type="ARBA" id="ARBA00012553"/>
    </source>
</evidence>
<evidence type="ECO:0000313" key="9">
    <source>
        <dbReference type="Proteomes" id="UP000318437"/>
    </source>
</evidence>
<name>A0A5C6CJH4_9BACT</name>
<dbReference type="InterPro" id="IPR007565">
    <property type="entry name" value="4HFCP_synth"/>
</dbReference>
<evidence type="ECO:0000256" key="5">
    <source>
        <dbReference type="ARBA" id="ARBA00032523"/>
    </source>
</evidence>
<evidence type="ECO:0000256" key="4">
    <source>
        <dbReference type="ARBA" id="ARBA00023270"/>
    </source>
</evidence>
<reference evidence="8 9" key="1">
    <citation type="submission" date="2019-02" db="EMBL/GenBank/DDBJ databases">
        <title>Deep-cultivation of Planctomycetes and their phenomic and genomic characterization uncovers novel biology.</title>
        <authorList>
            <person name="Wiegand S."/>
            <person name="Jogler M."/>
            <person name="Boedeker C."/>
            <person name="Pinto D."/>
            <person name="Vollmers J."/>
            <person name="Rivas-Marin E."/>
            <person name="Kohn T."/>
            <person name="Peeters S.H."/>
            <person name="Heuer A."/>
            <person name="Rast P."/>
            <person name="Oberbeckmann S."/>
            <person name="Bunk B."/>
            <person name="Jeske O."/>
            <person name="Meyerdierks A."/>
            <person name="Storesund J.E."/>
            <person name="Kallscheuer N."/>
            <person name="Luecker S."/>
            <person name="Lage O.M."/>
            <person name="Pohl T."/>
            <person name="Merkel B.J."/>
            <person name="Hornburger P."/>
            <person name="Mueller R.-W."/>
            <person name="Bruemmer F."/>
            <person name="Labrenz M."/>
            <person name="Spormann A.M."/>
            <person name="Op Den Camp H."/>
            <person name="Overmann J."/>
            <person name="Amann R."/>
            <person name="Jetten M.S.M."/>
            <person name="Mascher T."/>
            <person name="Medema M.H."/>
            <person name="Devos D.P."/>
            <person name="Kaster A.-K."/>
            <person name="Ovreas L."/>
            <person name="Rohde M."/>
            <person name="Galperin M.Y."/>
            <person name="Jogler C."/>
        </authorList>
    </citation>
    <scope>NUCLEOTIDE SEQUENCE [LARGE SCALE GENOMIC DNA]</scope>
    <source>
        <strain evidence="8 9">Pla144</strain>
    </source>
</reference>
<dbReference type="EC" id="4.2.3.153" evidence="2"/>
<evidence type="ECO:0000256" key="3">
    <source>
        <dbReference type="ARBA" id="ARBA00023239"/>
    </source>
</evidence>
<dbReference type="GO" id="GO:0016829">
    <property type="term" value="F:lyase activity"/>
    <property type="evidence" value="ECO:0007669"/>
    <property type="project" value="UniProtKB-KW"/>
</dbReference>
<dbReference type="OrthoDB" id="289419at2"/>
<evidence type="ECO:0000256" key="7">
    <source>
        <dbReference type="PIRSR" id="PIRSR015957-1"/>
    </source>
</evidence>
<dbReference type="PIRSF" id="PIRSF015957">
    <property type="entry name" value="UCP015957"/>
    <property type="match status" value="1"/>
</dbReference>
<keyword evidence="9" id="KW-1185">Reference proteome</keyword>
<protein>
    <recommendedName>
        <fullName evidence="2">(5-formylfuran-3-yl)methyl phosphate synthase</fullName>
        <ecNumber evidence="2">4.2.3.153</ecNumber>
    </recommendedName>
    <alternativeName>
        <fullName evidence="5">4-(hydroxymethyl)-2-furancarboxaldehyde-phosphate synthase</fullName>
    </alternativeName>
</protein>
<comment type="function">
    <text evidence="1">Catalyzes the formation of 4-(hydroxymethyl)-2-furancarboxaldehyde phosphate (4-HFC-P) from two molecules of glyceraldehyde-3-P (GA-3-P).</text>
</comment>
<dbReference type="AlphaFoldDB" id="A0A5C6CJH4"/>
<keyword evidence="4" id="KW-0704">Schiff base</keyword>
<gene>
    <name evidence="8" type="ORF">Pla144_34830</name>
</gene>
<dbReference type="SUPFAM" id="SSF51412">
    <property type="entry name" value="Inosine monophosphate dehydrogenase (IMPDH)"/>
    <property type="match status" value="1"/>
</dbReference>
<accession>A0A5C6CJH4</accession>
<comment type="catalytic activity">
    <reaction evidence="6">
        <text>2 D-glyceraldehyde 3-phosphate = 4-(hydroxymethyl)-2-furancarboxaldehyde phosphate + phosphate + 2 H2O</text>
        <dbReference type="Rhea" id="RHEA:43536"/>
        <dbReference type="ChEBI" id="CHEBI:15377"/>
        <dbReference type="ChEBI" id="CHEBI:43474"/>
        <dbReference type="ChEBI" id="CHEBI:59776"/>
        <dbReference type="ChEBI" id="CHEBI:83407"/>
        <dbReference type="EC" id="4.2.3.153"/>
    </reaction>
</comment>